<evidence type="ECO:0000313" key="2">
    <source>
        <dbReference type="EMBL" id="SHH28763.1"/>
    </source>
</evidence>
<dbReference type="OrthoDB" id="9796171at2"/>
<dbReference type="EMBL" id="FQWZ01000008">
    <property type="protein sequence ID" value="SHH28763.1"/>
    <property type="molecule type" value="Genomic_DNA"/>
</dbReference>
<gene>
    <name evidence="2" type="ORF">SAMN04488068_3152</name>
</gene>
<sequence>MSGEVPPNSSVPTPESVLGHLEFAERIVDMARNARQEVVICSLDLDRRIYGDATLIDVLRRFLLEHRRGRLRGLVIDTRSAMRGAHRLVELSRTLSSRIEFRKPDTAIDSGDYVIVDQRRLLIRPDAGELEASYYADAPGLAREQLLAFERTWAGAPPARDFTDLQI</sequence>
<organism evidence="2 3">
    <name type="scientific">Hydrocarboniphaga daqingensis</name>
    <dbReference type="NCBI Taxonomy" id="490188"/>
    <lineage>
        <taxon>Bacteria</taxon>
        <taxon>Pseudomonadati</taxon>
        <taxon>Pseudomonadota</taxon>
        <taxon>Gammaproteobacteria</taxon>
        <taxon>Nevskiales</taxon>
        <taxon>Nevskiaceae</taxon>
        <taxon>Hydrocarboniphaga</taxon>
    </lineage>
</organism>
<protein>
    <recommendedName>
        <fullName evidence="1">DUF7931 domain-containing protein</fullName>
    </recommendedName>
</protein>
<dbReference type="RefSeq" id="WP_072899112.1">
    <property type="nucleotide sequence ID" value="NZ_FQWZ01000008.1"/>
</dbReference>
<reference evidence="2 3" key="1">
    <citation type="submission" date="2016-11" db="EMBL/GenBank/DDBJ databases">
        <authorList>
            <person name="Jaros S."/>
            <person name="Januszkiewicz K."/>
            <person name="Wedrychowicz H."/>
        </authorList>
    </citation>
    <scope>NUCLEOTIDE SEQUENCE [LARGE SCALE GENOMIC DNA]</scope>
    <source>
        <strain evidence="2 3">CGMCC 1.7049</strain>
    </source>
</reference>
<evidence type="ECO:0000313" key="3">
    <source>
        <dbReference type="Proteomes" id="UP000199758"/>
    </source>
</evidence>
<dbReference type="InterPro" id="IPR057691">
    <property type="entry name" value="DUF7931"/>
</dbReference>
<dbReference type="Proteomes" id="UP000199758">
    <property type="component" value="Unassembled WGS sequence"/>
</dbReference>
<proteinExistence type="predicted"/>
<dbReference type="STRING" id="490188.SAMN04488068_3152"/>
<dbReference type="AlphaFoldDB" id="A0A1M5RSJ3"/>
<accession>A0A1M5RSJ3</accession>
<feature type="domain" description="DUF7931" evidence="1">
    <location>
        <begin position="23"/>
        <end position="163"/>
    </location>
</feature>
<keyword evidence="3" id="KW-1185">Reference proteome</keyword>
<evidence type="ECO:0000259" key="1">
    <source>
        <dbReference type="Pfam" id="PF25559"/>
    </source>
</evidence>
<name>A0A1M5RSJ3_9GAMM</name>
<dbReference type="Pfam" id="PF25559">
    <property type="entry name" value="DUF7931"/>
    <property type="match status" value="1"/>
</dbReference>